<evidence type="ECO:0000313" key="1">
    <source>
        <dbReference type="EMBL" id="RLC35684.1"/>
    </source>
</evidence>
<dbReference type="AlphaFoldDB" id="A0A420ZAS4"/>
<dbReference type="Proteomes" id="UP000281261">
    <property type="component" value="Unassembled WGS sequence"/>
</dbReference>
<sequence>MAEQRQYWVISPNVSRNLTYIDDWKGKIRKERVAILGWKPDEKRYKPGKRMGERFAGVGDPQ</sequence>
<organism evidence="1 2">
    <name type="scientific">candidate division Kazan bacterium</name>
    <dbReference type="NCBI Taxonomy" id="2202143"/>
    <lineage>
        <taxon>Bacteria</taxon>
        <taxon>Bacteria division Kazan-3B-28</taxon>
    </lineage>
</organism>
<gene>
    <name evidence="1" type="ORF">DRH29_05950</name>
</gene>
<reference evidence="1 2" key="1">
    <citation type="submission" date="2018-06" db="EMBL/GenBank/DDBJ databases">
        <title>Extensive metabolic versatility and redundancy in microbially diverse, dynamic hydrothermal sediments.</title>
        <authorList>
            <person name="Dombrowski N."/>
            <person name="Teske A."/>
            <person name="Baker B.J."/>
        </authorList>
    </citation>
    <scope>NUCLEOTIDE SEQUENCE [LARGE SCALE GENOMIC DNA]</scope>
    <source>
        <strain evidence="1">B79_G16</strain>
    </source>
</reference>
<name>A0A420ZAS4_UNCK3</name>
<protein>
    <submittedName>
        <fullName evidence="1">Uncharacterized protein</fullName>
    </submittedName>
</protein>
<accession>A0A420ZAS4</accession>
<proteinExistence type="predicted"/>
<evidence type="ECO:0000313" key="2">
    <source>
        <dbReference type="Proteomes" id="UP000281261"/>
    </source>
</evidence>
<dbReference type="EMBL" id="QMNG01000131">
    <property type="protein sequence ID" value="RLC35684.1"/>
    <property type="molecule type" value="Genomic_DNA"/>
</dbReference>
<comment type="caution">
    <text evidence="1">The sequence shown here is derived from an EMBL/GenBank/DDBJ whole genome shotgun (WGS) entry which is preliminary data.</text>
</comment>